<dbReference type="KEGG" id="csty:KN1_12340"/>
<proteinExistence type="predicted"/>
<dbReference type="RefSeq" id="WP_221290027.1">
    <property type="nucleotide sequence ID" value="NZ_AP024597.1"/>
</dbReference>
<keyword evidence="1" id="KW-0812">Transmembrane</keyword>
<gene>
    <name evidence="2" type="ORF">KN1_12340</name>
</gene>
<evidence type="ECO:0000313" key="2">
    <source>
        <dbReference type="EMBL" id="BCU69937.1"/>
    </source>
</evidence>
<keyword evidence="1" id="KW-1133">Transmembrane helix</keyword>
<evidence type="ECO:0000256" key="1">
    <source>
        <dbReference type="SAM" id="Phobius"/>
    </source>
</evidence>
<keyword evidence="1" id="KW-0472">Membrane</keyword>
<dbReference type="Pfam" id="PF06157">
    <property type="entry name" value="DUF973"/>
    <property type="match status" value="1"/>
</dbReference>
<keyword evidence="3" id="KW-1185">Reference proteome</keyword>
<sequence>MSTGNIDAQALQQLKDAALWFIIISLLGDIGIFYSLGAIISIVGLILLFVMGIPKLRTAFQSFASTGKDVGYGFTGLKILPIAIIVEFVGGLLAVIGFLLATTSSGFVSPTGVGAGLAVAIAGGVIVVIGGIIVVIGGILAFIAGLLIGITLYRLGSFYNNDLFKIGGILEIIPVISFIGWILVYVSIDEIVRRLMGMFVPYGGAPAQPYGPAPGQAPQQYPPQPYQPYPSSQPYGQPMINVYQMGAGVIRPNGEAKFTLYSSGSISIVSATLENTTYTSNMVTPSTLNPGNNDVTVMFPSPSGLMPGGNYNIVLTLSNGQNIKVMVTYQS</sequence>
<feature type="transmembrane region" description="Helical" evidence="1">
    <location>
        <begin position="113"/>
        <end position="146"/>
    </location>
</feature>
<organism evidence="2 3">
    <name type="scientific">Stygiolobus caldivivus</name>
    <dbReference type="NCBI Taxonomy" id="2824673"/>
    <lineage>
        <taxon>Archaea</taxon>
        <taxon>Thermoproteota</taxon>
        <taxon>Thermoprotei</taxon>
        <taxon>Sulfolobales</taxon>
        <taxon>Sulfolobaceae</taxon>
        <taxon>Stygiolobus</taxon>
    </lineage>
</organism>
<accession>A0A8D5U6K9</accession>
<dbReference type="InterPro" id="IPR009321">
    <property type="entry name" value="DUF973"/>
</dbReference>
<dbReference type="Proteomes" id="UP000825123">
    <property type="component" value="Chromosome"/>
</dbReference>
<dbReference type="AlphaFoldDB" id="A0A8D5U6K9"/>
<dbReference type="GeneID" id="66162964"/>
<feature type="transmembrane region" description="Helical" evidence="1">
    <location>
        <begin position="20"/>
        <end position="53"/>
    </location>
</feature>
<evidence type="ECO:0000313" key="3">
    <source>
        <dbReference type="Proteomes" id="UP000825123"/>
    </source>
</evidence>
<reference evidence="2 3" key="1">
    <citation type="submission" date="2021-04" db="EMBL/GenBank/DDBJ databases">
        <title>Complete genome sequence of Stygiolobus sp. KN-1.</title>
        <authorList>
            <person name="Nakamura K."/>
            <person name="Sakai H."/>
            <person name="Kurosawa N."/>
        </authorList>
    </citation>
    <scope>NUCLEOTIDE SEQUENCE [LARGE SCALE GENOMIC DNA]</scope>
    <source>
        <strain evidence="2 3">KN-1</strain>
    </source>
</reference>
<name>A0A8D5U6K9_9CREN</name>
<evidence type="ECO:0008006" key="4">
    <source>
        <dbReference type="Google" id="ProtNLM"/>
    </source>
</evidence>
<dbReference type="EMBL" id="AP024597">
    <property type="protein sequence ID" value="BCU69937.1"/>
    <property type="molecule type" value="Genomic_DNA"/>
</dbReference>
<feature type="transmembrane region" description="Helical" evidence="1">
    <location>
        <begin position="166"/>
        <end position="188"/>
    </location>
</feature>
<protein>
    <recommendedName>
        <fullName evidence="4">DUF973 family protein</fullName>
    </recommendedName>
</protein>
<feature type="transmembrane region" description="Helical" evidence="1">
    <location>
        <begin position="79"/>
        <end position="101"/>
    </location>
</feature>